<dbReference type="Gene3D" id="3.30.950.30">
    <property type="entry name" value="Schlafen, AAA domain"/>
    <property type="match status" value="1"/>
</dbReference>
<protein>
    <submittedName>
        <fullName evidence="2">Transcriptional regulator</fullName>
    </submittedName>
</protein>
<dbReference type="RefSeq" id="WP_268146911.1">
    <property type="nucleotide sequence ID" value="NZ_JAPPUW010000001.1"/>
</dbReference>
<gene>
    <name evidence="2" type="ORF">EXJ73_09750</name>
</gene>
<dbReference type="EMBL" id="SGUG01000012">
    <property type="protein sequence ID" value="MDG0862751.1"/>
    <property type="molecule type" value="Genomic_DNA"/>
</dbReference>
<proteinExistence type="predicted"/>
<dbReference type="PANTHER" id="PTHR30595:SF6">
    <property type="entry name" value="SCHLAFEN ALBA-2 DOMAIN-CONTAINING PROTEIN"/>
    <property type="match status" value="1"/>
</dbReference>
<feature type="domain" description="Schlafen AlbA-2" evidence="1">
    <location>
        <begin position="21"/>
        <end position="142"/>
    </location>
</feature>
<sequence length="487" mass="54655">MTRDEAYWHSLVHELVSLPAETGWVEFKHNNSDPQALGEYISALANSAALDGKAKAYLLWGVDDASHALVGTDFDPARKRIGAEELESWLLRQLEPKIGFRFHRPVVEGRPLVLLEIDRAFRHPVKFGGQEFLRIGSYKKKLKDHPEHERTLWRILDATPFEQLLAAEKLGEDEVLRVLDYPAYFELMGLPLPEQRSGVLSALTADQLIVREDGGRWAVRNLGALLFARRLADFGSLQRKAIRVIAYKGHGRAEGAVREQEGGRGYAAAFEGLVGFINGLLPSNEVMGQALRKSVPMYPELAIRELVANALIHQDFSVTGSGPMVELFTDRLEITNPGTPLVDTQRLLDHPPRSRNEALASLMRRVGICEERGSGVDKVVFETEYYQLPAPAFEVVGESTRSTLFAPRPLTKMDARDRVRAVYLHACLRYVERDFMTNTSLRGRLGLDTKNSAVASRLIKEALGQQVIRLHDAAAPPKYRKYVPFWA</sequence>
<comment type="caution">
    <text evidence="2">The sequence shown here is derived from an EMBL/GenBank/DDBJ whole genome shotgun (WGS) entry which is preliminary data.</text>
</comment>
<dbReference type="AlphaFoldDB" id="A0A9X4R4R2"/>
<keyword evidence="3" id="KW-1185">Reference proteome</keyword>
<name>A0A9X4R4R2_9BURK</name>
<evidence type="ECO:0000313" key="2">
    <source>
        <dbReference type="EMBL" id="MDG0862751.1"/>
    </source>
</evidence>
<evidence type="ECO:0000313" key="3">
    <source>
        <dbReference type="Proteomes" id="UP001152766"/>
    </source>
</evidence>
<dbReference type="Pfam" id="PF04326">
    <property type="entry name" value="SLFN_AlbA_2"/>
    <property type="match status" value="1"/>
</dbReference>
<organism evidence="2 3">
    <name type="scientific">Pelomonas aquatica</name>
    <dbReference type="NCBI Taxonomy" id="431058"/>
    <lineage>
        <taxon>Bacteria</taxon>
        <taxon>Pseudomonadati</taxon>
        <taxon>Pseudomonadota</taxon>
        <taxon>Betaproteobacteria</taxon>
        <taxon>Burkholderiales</taxon>
        <taxon>Sphaerotilaceae</taxon>
        <taxon>Roseateles</taxon>
    </lineage>
</organism>
<dbReference type="InterPro" id="IPR007421">
    <property type="entry name" value="Schlafen_AlbA_2_dom"/>
</dbReference>
<dbReference type="Gene3D" id="3.30.565.60">
    <property type="match status" value="1"/>
</dbReference>
<dbReference type="InterPro" id="IPR038475">
    <property type="entry name" value="RecG_C_sf"/>
</dbReference>
<reference evidence="2" key="1">
    <citation type="submission" date="2019-02" db="EMBL/GenBank/DDBJ databases">
        <title>Draft genome of the type strain Pelomonas aquatica CCUG 52575T.</title>
        <authorList>
            <person name="Gomila M."/>
            <person name="Lalucat J."/>
        </authorList>
    </citation>
    <scope>NUCLEOTIDE SEQUENCE</scope>
    <source>
        <strain evidence="2">CCUG 52575</strain>
    </source>
</reference>
<dbReference type="PANTHER" id="PTHR30595">
    <property type="entry name" value="GLPR-RELATED TRANSCRIPTIONAL REPRESSOR"/>
    <property type="match status" value="1"/>
</dbReference>
<dbReference type="Pfam" id="PF13749">
    <property type="entry name" value="HATPase_c_4"/>
    <property type="match status" value="1"/>
</dbReference>
<evidence type="ECO:0000259" key="1">
    <source>
        <dbReference type="Pfam" id="PF04326"/>
    </source>
</evidence>
<accession>A0A9X4R4R2</accession>
<dbReference type="Proteomes" id="UP001152766">
    <property type="component" value="Unassembled WGS sequence"/>
</dbReference>
<dbReference type="InterPro" id="IPR038461">
    <property type="entry name" value="Schlafen_AlbA_2_dom_sf"/>
</dbReference>